<feature type="transmembrane region" description="Helical" evidence="1">
    <location>
        <begin position="112"/>
        <end position="137"/>
    </location>
</feature>
<evidence type="ECO:0000313" key="2">
    <source>
        <dbReference type="EMBL" id="ODA13759.1"/>
    </source>
</evidence>
<feature type="transmembrane region" description="Helical" evidence="1">
    <location>
        <begin position="180"/>
        <end position="199"/>
    </location>
</feature>
<organism evidence="2 3">
    <name type="scientific">Acinetobacter celticus</name>
    <dbReference type="NCBI Taxonomy" id="1891224"/>
    <lineage>
        <taxon>Bacteria</taxon>
        <taxon>Pseudomonadati</taxon>
        <taxon>Pseudomonadota</taxon>
        <taxon>Gammaproteobacteria</taxon>
        <taxon>Moraxellales</taxon>
        <taxon>Moraxellaceae</taxon>
        <taxon>Acinetobacter</taxon>
    </lineage>
</organism>
<dbReference type="STRING" id="1891224.BBP83_05160"/>
<name>A0A1C3CYZ5_9GAMM</name>
<dbReference type="EMBL" id="MBDL01000008">
    <property type="protein sequence ID" value="ODA13759.1"/>
    <property type="molecule type" value="Genomic_DNA"/>
</dbReference>
<evidence type="ECO:0000313" key="3">
    <source>
        <dbReference type="Proteomes" id="UP000186553"/>
    </source>
</evidence>
<gene>
    <name evidence="2" type="ORF">BBP83_05160</name>
</gene>
<accession>A0A1C3CYZ5</accession>
<reference evidence="2 3" key="1">
    <citation type="submission" date="2016-07" db="EMBL/GenBank/DDBJ databases">
        <title>Acinetobacter sp. ANC 4603.</title>
        <authorList>
            <person name="Radolfova-Krizova L."/>
            <person name="Nemec A."/>
        </authorList>
    </citation>
    <scope>NUCLEOTIDE SEQUENCE [LARGE SCALE GENOMIC DNA]</scope>
    <source>
        <strain evidence="2 3">ANC 4603</strain>
    </source>
</reference>
<dbReference type="Proteomes" id="UP000186553">
    <property type="component" value="Unassembled WGS sequence"/>
</dbReference>
<keyword evidence="1" id="KW-0472">Membrane</keyword>
<evidence type="ECO:0000256" key="1">
    <source>
        <dbReference type="SAM" id="Phobius"/>
    </source>
</evidence>
<feature type="transmembrane region" description="Helical" evidence="1">
    <location>
        <begin position="335"/>
        <end position="357"/>
    </location>
</feature>
<evidence type="ECO:0008006" key="4">
    <source>
        <dbReference type="Google" id="ProtNLM"/>
    </source>
</evidence>
<feature type="transmembrane region" description="Helical" evidence="1">
    <location>
        <begin position="268"/>
        <end position="286"/>
    </location>
</feature>
<keyword evidence="1" id="KW-1133">Transmembrane helix</keyword>
<feature type="transmembrane region" description="Helical" evidence="1">
    <location>
        <begin position="211"/>
        <end position="233"/>
    </location>
</feature>
<sequence length="360" mass="39449">MQDNAMPKWLSPLMAFCLSFIVIATLAPITGIQIDRQLDFWLLWLGAMLILALPVCYLEIALAKRSKTTALQALSNLTRDADASSKWRLAGWFGAVFIPFLVGGMLSNSAHLLNISVLPSVTPTIVFAILAVVAFAVSFIPRQYTVVLTAVGVLGSLILAQTTGTALSEWKVTPLEFSEWGSATVLALVASGLGLGLYWQSSLAVLNQQDSVTKMALPIWIAQLLAVVAFGFFAVKANISAYALIFATVMATGFMLNMAREQLQQRQLAVLIQWAILLVAVLVWEIPQIGPIFNILLVLWGLVICLIYAVFAGWIMKISHLRKSMNFSHEVFYNIWRIAVRVILPVAIVLAMIAVLGKLF</sequence>
<feature type="transmembrane region" description="Helical" evidence="1">
    <location>
        <begin position="41"/>
        <end position="62"/>
    </location>
</feature>
<dbReference type="AlphaFoldDB" id="A0A1C3CYZ5"/>
<feature type="transmembrane region" description="Helical" evidence="1">
    <location>
        <begin position="292"/>
        <end position="315"/>
    </location>
</feature>
<dbReference type="InterPro" id="IPR037272">
    <property type="entry name" value="SNS_sf"/>
</dbReference>
<protein>
    <recommendedName>
        <fullName evidence="4">Sodium-dependent transporter</fullName>
    </recommendedName>
</protein>
<feature type="transmembrane region" description="Helical" evidence="1">
    <location>
        <begin position="239"/>
        <end position="256"/>
    </location>
</feature>
<dbReference type="RefSeq" id="WP_068886568.1">
    <property type="nucleotide sequence ID" value="NZ_CBCRUU010000001.1"/>
</dbReference>
<keyword evidence="3" id="KW-1185">Reference proteome</keyword>
<feature type="transmembrane region" description="Helical" evidence="1">
    <location>
        <begin position="89"/>
        <end position="106"/>
    </location>
</feature>
<dbReference type="OrthoDB" id="6650147at2"/>
<feature type="transmembrane region" description="Helical" evidence="1">
    <location>
        <begin position="144"/>
        <end position="160"/>
    </location>
</feature>
<proteinExistence type="predicted"/>
<dbReference type="SUPFAM" id="SSF161070">
    <property type="entry name" value="SNF-like"/>
    <property type="match status" value="1"/>
</dbReference>
<keyword evidence="1" id="KW-0812">Transmembrane</keyword>
<comment type="caution">
    <text evidence="2">The sequence shown here is derived from an EMBL/GenBank/DDBJ whole genome shotgun (WGS) entry which is preliminary data.</text>
</comment>